<sequence>MKNLAIGMIIGVLLSAAMFYPLLKFEQKNKFDFGQYHGFLDGQWSAIESLEPFLGQVPPETKVEVLFSVKTSDIVVYEENGVKVIGLRK</sequence>
<reference evidence="3" key="1">
    <citation type="journal article" date="2019" name="Int. J. Syst. Evol. Microbiol.">
        <title>The Global Catalogue of Microorganisms (GCM) 10K type strain sequencing project: providing services to taxonomists for standard genome sequencing and annotation.</title>
        <authorList>
            <consortium name="The Broad Institute Genomics Platform"/>
            <consortium name="The Broad Institute Genome Sequencing Center for Infectious Disease"/>
            <person name="Wu L."/>
            <person name="Ma J."/>
        </authorList>
    </citation>
    <scope>NUCLEOTIDE SEQUENCE [LARGE SCALE GENOMIC DNA]</scope>
    <source>
        <strain evidence="3">KCTC 23723</strain>
    </source>
</reference>
<keyword evidence="3" id="KW-1185">Reference proteome</keyword>
<evidence type="ECO:0000256" key="1">
    <source>
        <dbReference type="SAM" id="Phobius"/>
    </source>
</evidence>
<keyword evidence="1" id="KW-0812">Transmembrane</keyword>
<dbReference type="RefSeq" id="WP_189483062.1">
    <property type="nucleotide sequence ID" value="NZ_BMYR01000008.1"/>
</dbReference>
<dbReference type="Proteomes" id="UP000634667">
    <property type="component" value="Unassembled WGS sequence"/>
</dbReference>
<proteinExistence type="predicted"/>
<keyword evidence="1" id="KW-1133">Transmembrane helix</keyword>
<keyword evidence="1" id="KW-0472">Membrane</keyword>
<gene>
    <name evidence="2" type="ORF">GCM10008111_19780</name>
</gene>
<organism evidence="2 3">
    <name type="scientific">Alishewanella tabrizica</name>
    <dbReference type="NCBI Taxonomy" id="671278"/>
    <lineage>
        <taxon>Bacteria</taxon>
        <taxon>Pseudomonadati</taxon>
        <taxon>Pseudomonadota</taxon>
        <taxon>Gammaproteobacteria</taxon>
        <taxon>Alteromonadales</taxon>
        <taxon>Alteromonadaceae</taxon>
        <taxon>Alishewanella</taxon>
    </lineage>
</organism>
<protein>
    <submittedName>
        <fullName evidence="2">Uncharacterized protein</fullName>
    </submittedName>
</protein>
<comment type="caution">
    <text evidence="2">The sequence shown here is derived from an EMBL/GenBank/DDBJ whole genome shotgun (WGS) entry which is preliminary data.</text>
</comment>
<evidence type="ECO:0000313" key="3">
    <source>
        <dbReference type="Proteomes" id="UP000634667"/>
    </source>
</evidence>
<feature type="transmembrane region" description="Helical" evidence="1">
    <location>
        <begin position="6"/>
        <end position="23"/>
    </location>
</feature>
<evidence type="ECO:0000313" key="2">
    <source>
        <dbReference type="EMBL" id="GGW63976.1"/>
    </source>
</evidence>
<dbReference type="EMBL" id="BMYR01000008">
    <property type="protein sequence ID" value="GGW63976.1"/>
    <property type="molecule type" value="Genomic_DNA"/>
</dbReference>
<accession>A0ABQ2WME1</accession>
<name>A0ABQ2WME1_9ALTE</name>